<evidence type="ECO:0000313" key="2">
    <source>
        <dbReference type="EMBL" id="GAK77962.1"/>
    </source>
</evidence>
<dbReference type="AlphaFoldDB" id="A0A081DGB6"/>
<accession>A0A081DGB6</accession>
<gene>
    <name evidence="2" type="ORF">JCM19296_3571</name>
</gene>
<dbReference type="SUPFAM" id="SSF53254">
    <property type="entry name" value="Phosphoglycerate mutase-like"/>
    <property type="match status" value="1"/>
</dbReference>
<dbReference type="InterPro" id="IPR013078">
    <property type="entry name" value="His_Pase_superF_clade-1"/>
</dbReference>
<feature type="chain" id="PRO_5001756668" description="Phosphoglycerate mutase" evidence="1">
    <location>
        <begin position="24"/>
        <end position="176"/>
    </location>
</feature>
<proteinExistence type="predicted"/>
<protein>
    <recommendedName>
        <fullName evidence="4">Phosphoglycerate mutase</fullName>
    </recommendedName>
</protein>
<keyword evidence="1" id="KW-0732">Signal</keyword>
<feature type="signal peptide" evidence="1">
    <location>
        <begin position="1"/>
        <end position="23"/>
    </location>
</feature>
<dbReference type="Proteomes" id="UP000028980">
    <property type="component" value="Unassembled WGS sequence"/>
</dbReference>
<dbReference type="CDD" id="cd07067">
    <property type="entry name" value="HP_PGM_like"/>
    <property type="match status" value="1"/>
</dbReference>
<dbReference type="Pfam" id="PF00300">
    <property type="entry name" value="His_Phos_1"/>
    <property type="match status" value="1"/>
</dbReference>
<dbReference type="EMBL" id="BBLG01000016">
    <property type="protein sequence ID" value="GAK77962.1"/>
    <property type="molecule type" value="Genomic_DNA"/>
</dbReference>
<evidence type="ECO:0000256" key="1">
    <source>
        <dbReference type="SAM" id="SignalP"/>
    </source>
</evidence>
<dbReference type="Gene3D" id="3.40.50.1240">
    <property type="entry name" value="Phosphoglycerate mutase-like"/>
    <property type="match status" value="1"/>
</dbReference>
<sequence length="176" mass="20041">MKKLLLLLTFLSLLSCNTGPKQGEPVDNQGITTFYFIRHAEKRTDQGSDPELTEEGKKRANAWVNYFFLKNVDNIISSDYKRTKATAAPLAAAHDIDVEIYDVRTVKALDLLEKYRGKTVALFGHSNTINEYTNQLQNDSIYNPLDDNDYDSYFYVRVSESGKSSGVKESMDFMEE</sequence>
<name>A0A081DGB6_NONUL</name>
<evidence type="ECO:0008006" key="4">
    <source>
        <dbReference type="Google" id="ProtNLM"/>
    </source>
</evidence>
<dbReference type="InterPro" id="IPR029033">
    <property type="entry name" value="His_PPase_superfam"/>
</dbReference>
<comment type="caution">
    <text evidence="2">The sequence shown here is derived from an EMBL/GenBank/DDBJ whole genome shotgun (WGS) entry which is preliminary data.</text>
</comment>
<organism evidence="2 3">
    <name type="scientific">Nonlabens ulvanivorans</name>
    <name type="common">Persicivirga ulvanivorans</name>
    <dbReference type="NCBI Taxonomy" id="906888"/>
    <lineage>
        <taxon>Bacteria</taxon>
        <taxon>Pseudomonadati</taxon>
        <taxon>Bacteroidota</taxon>
        <taxon>Flavobacteriia</taxon>
        <taxon>Flavobacteriales</taxon>
        <taxon>Flavobacteriaceae</taxon>
        <taxon>Nonlabens</taxon>
    </lineage>
</organism>
<dbReference type="PROSITE" id="PS51257">
    <property type="entry name" value="PROKAR_LIPOPROTEIN"/>
    <property type="match status" value="1"/>
</dbReference>
<reference evidence="2 3" key="1">
    <citation type="journal article" date="2014" name="Genome Announc.">
        <title>Draft Genome Sequences of Marine Flavobacterium Nonlabens Strains NR17, NR24, NR27, NR32, NR33, and Ara13.</title>
        <authorList>
            <person name="Nakanishi M."/>
            <person name="Meirelles P."/>
            <person name="Suzuki R."/>
            <person name="Takatani N."/>
            <person name="Mino S."/>
            <person name="Suda W."/>
            <person name="Oshima K."/>
            <person name="Hattori M."/>
            <person name="Ohkuma M."/>
            <person name="Hosokawa M."/>
            <person name="Miyashita K."/>
            <person name="Thompson F.L."/>
            <person name="Niwa A."/>
            <person name="Sawabe T."/>
            <person name="Sawabe T."/>
        </authorList>
    </citation>
    <scope>NUCLEOTIDE SEQUENCE [LARGE SCALE GENOMIC DNA]</scope>
    <source>
        <strain evidence="3">JCM19296</strain>
    </source>
</reference>
<evidence type="ECO:0000313" key="3">
    <source>
        <dbReference type="Proteomes" id="UP000028980"/>
    </source>
</evidence>
<dbReference type="SMART" id="SM00855">
    <property type="entry name" value="PGAM"/>
    <property type="match status" value="1"/>
</dbReference>